<sequence>MKVSISKGGIRLLAETELDLKNLREVVVGKTFKAMDWVTRDPNPKYTSSLGDVYLTVVNE</sequence>
<dbReference type="EMBL" id="BART01036069">
    <property type="protein sequence ID" value="GAH07265.1"/>
    <property type="molecule type" value="Genomic_DNA"/>
</dbReference>
<organism evidence="1">
    <name type="scientific">marine sediment metagenome</name>
    <dbReference type="NCBI Taxonomy" id="412755"/>
    <lineage>
        <taxon>unclassified sequences</taxon>
        <taxon>metagenomes</taxon>
        <taxon>ecological metagenomes</taxon>
    </lineage>
</organism>
<dbReference type="AlphaFoldDB" id="X1DG26"/>
<accession>X1DG26</accession>
<reference evidence="1" key="1">
    <citation type="journal article" date="2014" name="Front. Microbiol.">
        <title>High frequency of phylogenetically diverse reductive dehalogenase-homologous genes in deep subseafloor sedimentary metagenomes.</title>
        <authorList>
            <person name="Kawai M."/>
            <person name="Futagami T."/>
            <person name="Toyoda A."/>
            <person name="Takaki Y."/>
            <person name="Nishi S."/>
            <person name="Hori S."/>
            <person name="Arai W."/>
            <person name="Tsubouchi T."/>
            <person name="Morono Y."/>
            <person name="Uchiyama I."/>
            <person name="Ito T."/>
            <person name="Fujiyama A."/>
            <person name="Inagaki F."/>
            <person name="Takami H."/>
        </authorList>
    </citation>
    <scope>NUCLEOTIDE SEQUENCE</scope>
    <source>
        <strain evidence="1">Expedition CK06-06</strain>
    </source>
</reference>
<name>X1DG26_9ZZZZ</name>
<comment type="caution">
    <text evidence="1">The sequence shown here is derived from an EMBL/GenBank/DDBJ whole genome shotgun (WGS) entry which is preliminary data.</text>
</comment>
<evidence type="ECO:0000313" key="1">
    <source>
        <dbReference type="EMBL" id="GAH07265.1"/>
    </source>
</evidence>
<protein>
    <submittedName>
        <fullName evidence="1">Uncharacterized protein</fullName>
    </submittedName>
</protein>
<proteinExistence type="predicted"/>
<gene>
    <name evidence="1" type="ORF">S01H4_60985</name>
</gene>